<keyword evidence="2" id="KW-1185">Reference proteome</keyword>
<protein>
    <submittedName>
        <fullName evidence="1">Uncharacterized protein</fullName>
    </submittedName>
</protein>
<dbReference type="EMBL" id="VDFN01000012">
    <property type="protein sequence ID" value="MQS45924.1"/>
    <property type="molecule type" value="Genomic_DNA"/>
</dbReference>
<accession>A0ABW9PA09</accession>
<dbReference type="RefSeq" id="WP_125704267.1">
    <property type="nucleotide sequence ID" value="NZ_JBHTOO010000004.1"/>
</dbReference>
<proteinExistence type="predicted"/>
<organism evidence="1 2">
    <name type="scientific">Companilactobacillus mishanensis</name>
    <dbReference type="NCBI Taxonomy" id="2486008"/>
    <lineage>
        <taxon>Bacteria</taxon>
        <taxon>Bacillati</taxon>
        <taxon>Bacillota</taxon>
        <taxon>Bacilli</taxon>
        <taxon>Lactobacillales</taxon>
        <taxon>Lactobacillaceae</taxon>
        <taxon>Companilactobacillus</taxon>
    </lineage>
</organism>
<evidence type="ECO:0000313" key="1">
    <source>
        <dbReference type="EMBL" id="MQS45924.1"/>
    </source>
</evidence>
<reference evidence="1 2" key="1">
    <citation type="journal article" date="2019" name="Syst. Appl. Microbiol.">
        <title>Polyphasic characterization of two novel Lactobacillus spp. isolated from blown salami packages: Description of Lactobacillus halodurans sp. nov. and Lactobacillus salsicarnum sp. nov.</title>
        <authorList>
            <person name="Schuster J.A."/>
            <person name="Klingl A."/>
            <person name="Vogel R.F."/>
            <person name="Ehrmann M.A."/>
        </authorList>
    </citation>
    <scope>NUCLEOTIDE SEQUENCE [LARGE SCALE GENOMIC DNA]</scope>
    <source>
        <strain evidence="1 2">TMW 1.2098</strain>
    </source>
</reference>
<name>A0ABW9PA09_9LACO</name>
<sequence length="143" mass="16616">MNTKEAKTFIYCYNWVIENSSRETGMNQRAVVFQSENRLFVADWFKNLTDENDPELNNQLMQKYSTDTKIRQTLLDERLVNLSGLFAEVSKLSQDAISKVTKSEIYLDLSNTISNIEFLDLPGVTFKFYDFKDSLEPVGILNY</sequence>
<dbReference type="Proteomes" id="UP000436655">
    <property type="component" value="Unassembled WGS sequence"/>
</dbReference>
<comment type="caution">
    <text evidence="1">The sequence shown here is derived from an EMBL/GenBank/DDBJ whole genome shotgun (WGS) entry which is preliminary data.</text>
</comment>
<gene>
    <name evidence="1" type="ORF">FHL03_10545</name>
</gene>
<evidence type="ECO:0000313" key="2">
    <source>
        <dbReference type="Proteomes" id="UP000436655"/>
    </source>
</evidence>